<evidence type="ECO:0000259" key="5">
    <source>
        <dbReference type="PROSITE" id="PS50043"/>
    </source>
</evidence>
<gene>
    <name evidence="7" type="ORF">C5Y98_17705</name>
</gene>
<accession>A0A2S8FLD3</accession>
<reference evidence="7 8" key="1">
    <citation type="submission" date="2018-02" db="EMBL/GenBank/DDBJ databases">
        <title>Comparative genomes isolates from brazilian mangrove.</title>
        <authorList>
            <person name="Araujo J.E."/>
            <person name="Taketani R.G."/>
            <person name="Silva M.C.P."/>
            <person name="Loureco M.V."/>
            <person name="Andreote F.D."/>
        </authorList>
    </citation>
    <scope>NUCLEOTIDE SEQUENCE [LARGE SCALE GENOMIC DNA]</scope>
    <source>
        <strain evidence="7 8">NAP PRIS-MGV</strain>
    </source>
</reference>
<dbReference type="OrthoDB" id="271936at2"/>
<dbReference type="PRINTS" id="PR00038">
    <property type="entry name" value="HTHLUXR"/>
</dbReference>
<dbReference type="InterPro" id="IPR001789">
    <property type="entry name" value="Sig_transdc_resp-reg_receiver"/>
</dbReference>
<dbReference type="PROSITE" id="PS50043">
    <property type="entry name" value="HTH_LUXR_2"/>
    <property type="match status" value="1"/>
</dbReference>
<dbReference type="SMART" id="SM00421">
    <property type="entry name" value="HTH_LUXR"/>
    <property type="match status" value="1"/>
</dbReference>
<dbReference type="EMBL" id="PUIB01000018">
    <property type="protein sequence ID" value="PQO32973.1"/>
    <property type="molecule type" value="Genomic_DNA"/>
</dbReference>
<sequence length="222" mass="25078">MTSESAIVHFVDDDPAAREALLQLARSVGFTAYAYTSGEEFLDQVQSSQPACVVLDIRLPGISGLEVLRRINQAGIPLIVIFLSAHADVPTTVQAMKLGAFELFQKPCNTTRLIEAIRQALEKVQQTFEKHLRRQEANQLLHDLSHEEMKVLELMFLGRTNQEIADRLQLSLRTVQFRRSSIFRKTNVESKAHLFDMLFDAGWSPTPQSNRVEEATQQNQNG</sequence>
<dbReference type="SUPFAM" id="SSF52172">
    <property type="entry name" value="CheY-like"/>
    <property type="match status" value="1"/>
</dbReference>
<protein>
    <submittedName>
        <fullName evidence="7">DNA-binding response regulator</fullName>
    </submittedName>
</protein>
<dbReference type="InterPro" id="IPR000792">
    <property type="entry name" value="Tscrpt_reg_LuxR_C"/>
</dbReference>
<dbReference type="InterPro" id="IPR016032">
    <property type="entry name" value="Sig_transdc_resp-reg_C-effctor"/>
</dbReference>
<dbReference type="Proteomes" id="UP000239388">
    <property type="component" value="Unassembled WGS sequence"/>
</dbReference>
<evidence type="ECO:0000256" key="1">
    <source>
        <dbReference type="ARBA" id="ARBA00023015"/>
    </source>
</evidence>
<dbReference type="CDD" id="cd06170">
    <property type="entry name" value="LuxR_C_like"/>
    <property type="match status" value="1"/>
</dbReference>
<dbReference type="InterPro" id="IPR036388">
    <property type="entry name" value="WH-like_DNA-bd_sf"/>
</dbReference>
<dbReference type="Pfam" id="PF00072">
    <property type="entry name" value="Response_reg"/>
    <property type="match status" value="1"/>
</dbReference>
<dbReference type="SMART" id="SM00448">
    <property type="entry name" value="REC"/>
    <property type="match status" value="1"/>
</dbReference>
<evidence type="ECO:0000256" key="2">
    <source>
        <dbReference type="ARBA" id="ARBA00023125"/>
    </source>
</evidence>
<organism evidence="7 8">
    <name type="scientific">Blastopirellula marina</name>
    <dbReference type="NCBI Taxonomy" id="124"/>
    <lineage>
        <taxon>Bacteria</taxon>
        <taxon>Pseudomonadati</taxon>
        <taxon>Planctomycetota</taxon>
        <taxon>Planctomycetia</taxon>
        <taxon>Pirellulales</taxon>
        <taxon>Pirellulaceae</taxon>
        <taxon>Blastopirellula</taxon>
    </lineage>
</organism>
<dbReference type="PROSITE" id="PS50110">
    <property type="entry name" value="RESPONSE_REGULATORY"/>
    <property type="match status" value="1"/>
</dbReference>
<dbReference type="GO" id="GO:0000160">
    <property type="term" value="P:phosphorelay signal transduction system"/>
    <property type="evidence" value="ECO:0007669"/>
    <property type="project" value="InterPro"/>
</dbReference>
<dbReference type="PROSITE" id="PS00622">
    <property type="entry name" value="HTH_LUXR_1"/>
    <property type="match status" value="1"/>
</dbReference>
<dbReference type="Gene3D" id="3.40.50.2300">
    <property type="match status" value="1"/>
</dbReference>
<dbReference type="CDD" id="cd17537">
    <property type="entry name" value="REC_FixJ"/>
    <property type="match status" value="1"/>
</dbReference>
<dbReference type="RefSeq" id="WP_105356042.1">
    <property type="nucleotide sequence ID" value="NZ_PUIB01000018.1"/>
</dbReference>
<feature type="domain" description="HTH luxR-type" evidence="5">
    <location>
        <begin position="137"/>
        <end position="202"/>
    </location>
</feature>
<dbReference type="AlphaFoldDB" id="A0A2S8FLD3"/>
<feature type="modified residue" description="4-aspartylphosphate" evidence="4">
    <location>
        <position position="56"/>
    </location>
</feature>
<keyword evidence="1" id="KW-0805">Transcription regulation</keyword>
<dbReference type="PANTHER" id="PTHR44688:SF16">
    <property type="entry name" value="DNA-BINDING TRANSCRIPTIONAL ACTIVATOR DEVR_DOSR"/>
    <property type="match status" value="1"/>
</dbReference>
<comment type="caution">
    <text evidence="7">The sequence shown here is derived from an EMBL/GenBank/DDBJ whole genome shotgun (WGS) entry which is preliminary data.</text>
</comment>
<name>A0A2S8FLD3_9BACT</name>
<evidence type="ECO:0000256" key="3">
    <source>
        <dbReference type="ARBA" id="ARBA00023163"/>
    </source>
</evidence>
<keyword evidence="2 7" id="KW-0238">DNA-binding</keyword>
<dbReference type="InterPro" id="IPR011006">
    <property type="entry name" value="CheY-like_superfamily"/>
</dbReference>
<dbReference type="SUPFAM" id="SSF46894">
    <property type="entry name" value="C-terminal effector domain of the bipartite response regulators"/>
    <property type="match status" value="1"/>
</dbReference>
<evidence type="ECO:0000313" key="7">
    <source>
        <dbReference type="EMBL" id="PQO32973.1"/>
    </source>
</evidence>
<proteinExistence type="predicted"/>
<evidence type="ECO:0000259" key="6">
    <source>
        <dbReference type="PROSITE" id="PS50110"/>
    </source>
</evidence>
<evidence type="ECO:0000256" key="4">
    <source>
        <dbReference type="PROSITE-ProRule" id="PRU00169"/>
    </source>
</evidence>
<keyword evidence="3" id="KW-0804">Transcription</keyword>
<feature type="domain" description="Response regulatory" evidence="6">
    <location>
        <begin position="7"/>
        <end position="121"/>
    </location>
</feature>
<dbReference type="GO" id="GO:0006355">
    <property type="term" value="P:regulation of DNA-templated transcription"/>
    <property type="evidence" value="ECO:0007669"/>
    <property type="project" value="InterPro"/>
</dbReference>
<keyword evidence="4" id="KW-0597">Phosphoprotein</keyword>
<dbReference type="Gene3D" id="1.10.10.10">
    <property type="entry name" value="Winged helix-like DNA-binding domain superfamily/Winged helix DNA-binding domain"/>
    <property type="match status" value="1"/>
</dbReference>
<evidence type="ECO:0000313" key="8">
    <source>
        <dbReference type="Proteomes" id="UP000239388"/>
    </source>
</evidence>
<dbReference type="GO" id="GO:0003677">
    <property type="term" value="F:DNA binding"/>
    <property type="evidence" value="ECO:0007669"/>
    <property type="project" value="UniProtKB-KW"/>
</dbReference>
<dbReference type="PANTHER" id="PTHR44688">
    <property type="entry name" value="DNA-BINDING TRANSCRIPTIONAL ACTIVATOR DEVR_DOSR"/>
    <property type="match status" value="1"/>
</dbReference>
<dbReference type="Pfam" id="PF00196">
    <property type="entry name" value="GerE"/>
    <property type="match status" value="1"/>
</dbReference>